<feature type="region of interest" description="Disordered" evidence="2">
    <location>
        <begin position="1"/>
        <end position="85"/>
    </location>
</feature>
<keyword evidence="5" id="KW-1185">Reference proteome</keyword>
<feature type="compositionally biased region" description="Acidic residues" evidence="2">
    <location>
        <begin position="69"/>
        <end position="85"/>
    </location>
</feature>
<dbReference type="OrthoDB" id="2148418at2759"/>
<reference evidence="4 5" key="1">
    <citation type="journal article" date="2017" name="Mol. Plant">
        <title>The Genome of Medicinal Plant Macleaya cordata Provides New Insights into Benzylisoquinoline Alkaloids Metabolism.</title>
        <authorList>
            <person name="Liu X."/>
            <person name="Liu Y."/>
            <person name="Huang P."/>
            <person name="Ma Y."/>
            <person name="Qing Z."/>
            <person name="Tang Q."/>
            <person name="Cao H."/>
            <person name="Cheng P."/>
            <person name="Zheng Y."/>
            <person name="Yuan Z."/>
            <person name="Zhou Y."/>
            <person name="Liu J."/>
            <person name="Tang Z."/>
            <person name="Zhuo Y."/>
            <person name="Zhang Y."/>
            <person name="Yu L."/>
            <person name="Huang J."/>
            <person name="Yang P."/>
            <person name="Peng Q."/>
            <person name="Zhang J."/>
            <person name="Jiang W."/>
            <person name="Zhang Z."/>
            <person name="Lin K."/>
            <person name="Ro D.K."/>
            <person name="Chen X."/>
            <person name="Xiong X."/>
            <person name="Shang Y."/>
            <person name="Huang S."/>
            <person name="Zeng J."/>
        </authorList>
    </citation>
    <scope>NUCLEOTIDE SEQUENCE [LARGE SCALE GENOMIC DNA]</scope>
    <source>
        <strain evidence="5">cv. BLH2017</strain>
        <tissue evidence="4">Root</tissue>
    </source>
</reference>
<evidence type="ECO:0000256" key="2">
    <source>
        <dbReference type="SAM" id="MobiDB-lite"/>
    </source>
</evidence>
<dbReference type="OMA" id="TNCRDAR"/>
<protein>
    <submittedName>
        <fullName evidence="4">GCK</fullName>
    </submittedName>
</protein>
<name>A0A200QP50_MACCD</name>
<dbReference type="Pfam" id="PF07802">
    <property type="entry name" value="GCK"/>
    <property type="match status" value="1"/>
</dbReference>
<feature type="domain" description="GCK" evidence="3">
    <location>
        <begin position="84"/>
        <end position="158"/>
    </location>
</feature>
<evidence type="ECO:0000313" key="5">
    <source>
        <dbReference type="Proteomes" id="UP000195402"/>
    </source>
</evidence>
<dbReference type="PANTHER" id="PTHR34357">
    <property type="entry name" value="F7A19.14 PROTEIN-RELATED"/>
    <property type="match status" value="1"/>
</dbReference>
<evidence type="ECO:0000313" key="4">
    <source>
        <dbReference type="EMBL" id="OVA12217.1"/>
    </source>
</evidence>
<dbReference type="Gene3D" id="1.10.287.2900">
    <property type="match status" value="1"/>
</dbReference>
<dbReference type="InParanoid" id="A0A200QP50"/>
<dbReference type="AlphaFoldDB" id="A0A200QP50"/>
<dbReference type="Proteomes" id="UP000195402">
    <property type="component" value="Unassembled WGS sequence"/>
</dbReference>
<feature type="compositionally biased region" description="Polar residues" evidence="2">
    <location>
        <begin position="52"/>
        <end position="67"/>
    </location>
</feature>
<dbReference type="STRING" id="56857.A0A200QP50"/>
<dbReference type="SMART" id="SM01227">
    <property type="entry name" value="GCK"/>
    <property type="match status" value="1"/>
</dbReference>
<feature type="coiled-coil region" evidence="1">
    <location>
        <begin position="151"/>
        <end position="180"/>
    </location>
</feature>
<sequence>MSSSTSKTHETSKVEEKEPPLTLNPSPPNETKTLENQKQTDPIPPLQRETLENQNPEVSDQANVSSNGEEGDKEEEGEEEEEEGECGFCLFMKGGGCKDSFTAWEKCMEESEKNKEDVVEKCFEVTALLKKCMDAHSDYYEPILRAEKAAEEQVVKEMEKQTELKDKAAEEQVVKEIERETELKDKVAEEETN</sequence>
<evidence type="ECO:0000256" key="1">
    <source>
        <dbReference type="SAM" id="Coils"/>
    </source>
</evidence>
<feature type="compositionally biased region" description="Basic and acidic residues" evidence="2">
    <location>
        <begin position="7"/>
        <end position="19"/>
    </location>
</feature>
<evidence type="ECO:0000259" key="3">
    <source>
        <dbReference type="SMART" id="SM01227"/>
    </source>
</evidence>
<comment type="caution">
    <text evidence="4">The sequence shown here is derived from an EMBL/GenBank/DDBJ whole genome shotgun (WGS) entry which is preliminary data.</text>
</comment>
<organism evidence="4 5">
    <name type="scientific">Macleaya cordata</name>
    <name type="common">Five-seeded plume-poppy</name>
    <name type="synonym">Bocconia cordata</name>
    <dbReference type="NCBI Taxonomy" id="56857"/>
    <lineage>
        <taxon>Eukaryota</taxon>
        <taxon>Viridiplantae</taxon>
        <taxon>Streptophyta</taxon>
        <taxon>Embryophyta</taxon>
        <taxon>Tracheophyta</taxon>
        <taxon>Spermatophyta</taxon>
        <taxon>Magnoliopsida</taxon>
        <taxon>Ranunculales</taxon>
        <taxon>Papaveraceae</taxon>
        <taxon>Papaveroideae</taxon>
        <taxon>Macleaya</taxon>
    </lineage>
</organism>
<gene>
    <name evidence="4" type="ORF">BVC80_1777g37</name>
</gene>
<feature type="compositionally biased region" description="Polar residues" evidence="2">
    <location>
        <begin position="29"/>
        <end position="40"/>
    </location>
</feature>
<dbReference type="PANTHER" id="PTHR34357:SF2">
    <property type="entry name" value="F26F24.3-RELATED"/>
    <property type="match status" value="1"/>
</dbReference>
<proteinExistence type="predicted"/>
<dbReference type="EMBL" id="MVGT01001412">
    <property type="protein sequence ID" value="OVA12217.1"/>
    <property type="molecule type" value="Genomic_DNA"/>
</dbReference>
<accession>A0A200QP50</accession>
<dbReference type="InterPro" id="IPR012891">
    <property type="entry name" value="GCK_dom"/>
</dbReference>
<keyword evidence="1" id="KW-0175">Coiled coil</keyword>